<gene>
    <name evidence="2" type="ORF">CVS47_03004</name>
</gene>
<dbReference type="Gene3D" id="3.40.50.880">
    <property type="match status" value="1"/>
</dbReference>
<dbReference type="SUPFAM" id="SSF52317">
    <property type="entry name" value="Class I glutamine amidotransferase-like"/>
    <property type="match status" value="1"/>
</dbReference>
<dbReference type="KEGG" id="mlv:CVS47_03004"/>
<feature type="domain" description="ThuA-like" evidence="1">
    <location>
        <begin position="12"/>
        <end position="236"/>
    </location>
</feature>
<evidence type="ECO:0000259" key="1">
    <source>
        <dbReference type="Pfam" id="PF06283"/>
    </source>
</evidence>
<dbReference type="Pfam" id="PF06283">
    <property type="entry name" value="ThuA"/>
    <property type="match status" value="1"/>
</dbReference>
<dbReference type="Proteomes" id="UP000276888">
    <property type="component" value="Chromosome"/>
</dbReference>
<keyword evidence="3" id="KW-1185">Reference proteome</keyword>
<dbReference type="EMBL" id="CP031423">
    <property type="protein sequence ID" value="AZS38348.1"/>
    <property type="molecule type" value="Genomic_DNA"/>
</dbReference>
<name>A0A3Q9J0D5_9MICO</name>
<sequence>MESKMTAHDTRRALVVRGGWDGHRPVETTDLFVPFLEGSGFEVRIEESNEVYADRAVMDETDLILQSVTMSEISREALGGLRDAVERGTGLAGWHGGIADSYRGSSDYLQLVGGQFATHPAASPEERAGGEADNFLPHTIDVTDLGRTHEIMAGIEQIALRTEQYWVLTDDLNDVLATTTHPVQPYHPWHRPVVSPAVWTRGWGSGRVFVATPGHSPDVLEDPSVRTIVERGLLWASRTR</sequence>
<protein>
    <recommendedName>
        <fullName evidence="1">ThuA-like domain-containing protein</fullName>
    </recommendedName>
</protein>
<proteinExistence type="predicted"/>
<reference evidence="2 3" key="1">
    <citation type="submission" date="2018-08" db="EMBL/GenBank/DDBJ databases">
        <title>Microbacterium lemovicicum sp. nov., a bacterium isolated from a natural uranium-rich soil.</title>
        <authorList>
            <person name="ORTET P."/>
        </authorList>
    </citation>
    <scope>NUCLEOTIDE SEQUENCE [LARGE SCALE GENOMIC DNA]</scope>
    <source>
        <strain evidence="2 3">Viu22</strain>
    </source>
</reference>
<organism evidence="2 3">
    <name type="scientific">Microbacterium lemovicicum</name>
    <dbReference type="NCBI Taxonomy" id="1072463"/>
    <lineage>
        <taxon>Bacteria</taxon>
        <taxon>Bacillati</taxon>
        <taxon>Actinomycetota</taxon>
        <taxon>Actinomycetes</taxon>
        <taxon>Micrococcales</taxon>
        <taxon>Microbacteriaceae</taxon>
        <taxon>Microbacterium</taxon>
    </lineage>
</organism>
<evidence type="ECO:0000313" key="2">
    <source>
        <dbReference type="EMBL" id="AZS38348.1"/>
    </source>
</evidence>
<dbReference type="PANTHER" id="PTHR40469:SF2">
    <property type="entry name" value="GALACTOSE-BINDING DOMAIN-LIKE SUPERFAMILY PROTEIN"/>
    <property type="match status" value="1"/>
</dbReference>
<dbReference type="AlphaFoldDB" id="A0A3Q9J0D5"/>
<dbReference type="PANTHER" id="PTHR40469">
    <property type="entry name" value="SECRETED GLYCOSYL HYDROLASE"/>
    <property type="match status" value="1"/>
</dbReference>
<dbReference type="InterPro" id="IPR029010">
    <property type="entry name" value="ThuA-like"/>
</dbReference>
<dbReference type="InterPro" id="IPR029062">
    <property type="entry name" value="Class_I_gatase-like"/>
</dbReference>
<accession>A0A3Q9J0D5</accession>
<evidence type="ECO:0000313" key="3">
    <source>
        <dbReference type="Proteomes" id="UP000276888"/>
    </source>
</evidence>